<dbReference type="Pfam" id="PF14923">
    <property type="entry name" value="CCDC142"/>
    <property type="match status" value="1"/>
</dbReference>
<feature type="non-terminal residue" evidence="2">
    <location>
        <position position="1"/>
    </location>
</feature>
<protein>
    <recommendedName>
        <fullName evidence="1">Coiled-coil protein 142 C-terminal domain-containing protein</fullName>
    </recommendedName>
</protein>
<dbReference type="InterPro" id="IPR055350">
    <property type="entry name" value="CCDC142_C"/>
</dbReference>
<dbReference type="EMBL" id="HACG01014453">
    <property type="protein sequence ID" value="CEK61318.1"/>
    <property type="molecule type" value="Transcribed_RNA"/>
</dbReference>
<sequence length="67" mass="7795">KVQQLLSSWSVQQFLFLTHSDLKLLVDCTKSISCLLQSLNFHEEQFVIRVADNLSVYQITLLQQQID</sequence>
<organism evidence="2">
    <name type="scientific">Arion vulgaris</name>
    <dbReference type="NCBI Taxonomy" id="1028688"/>
    <lineage>
        <taxon>Eukaryota</taxon>
        <taxon>Metazoa</taxon>
        <taxon>Spiralia</taxon>
        <taxon>Lophotrochozoa</taxon>
        <taxon>Mollusca</taxon>
        <taxon>Gastropoda</taxon>
        <taxon>Heterobranchia</taxon>
        <taxon>Euthyneura</taxon>
        <taxon>Panpulmonata</taxon>
        <taxon>Eupulmonata</taxon>
        <taxon>Stylommatophora</taxon>
        <taxon>Helicina</taxon>
        <taxon>Arionoidea</taxon>
        <taxon>Arionidae</taxon>
        <taxon>Arion</taxon>
    </lineage>
</organism>
<dbReference type="AlphaFoldDB" id="A0A0B6YYL4"/>
<name>A0A0B6YYL4_9EUPU</name>
<accession>A0A0B6YYL4</accession>
<evidence type="ECO:0000259" key="1">
    <source>
        <dbReference type="Pfam" id="PF14923"/>
    </source>
</evidence>
<reference evidence="2" key="1">
    <citation type="submission" date="2014-12" db="EMBL/GenBank/DDBJ databases">
        <title>Insight into the proteome of Arion vulgaris.</title>
        <authorList>
            <person name="Aradska J."/>
            <person name="Bulat T."/>
            <person name="Smidak R."/>
            <person name="Sarate P."/>
            <person name="Gangsoo J."/>
            <person name="Sialana F."/>
            <person name="Bilban M."/>
            <person name="Lubec G."/>
        </authorList>
    </citation>
    <scope>NUCLEOTIDE SEQUENCE</scope>
    <source>
        <tissue evidence="2">Skin</tissue>
    </source>
</reference>
<proteinExistence type="predicted"/>
<evidence type="ECO:0000313" key="2">
    <source>
        <dbReference type="EMBL" id="CEK61318.1"/>
    </source>
</evidence>
<feature type="domain" description="Coiled-coil protein 142 C-terminal" evidence="1">
    <location>
        <begin position="1"/>
        <end position="54"/>
    </location>
</feature>
<feature type="non-terminal residue" evidence="2">
    <location>
        <position position="67"/>
    </location>
</feature>
<gene>
    <name evidence="2" type="primary">ORF41933</name>
</gene>